<feature type="region of interest" description="Disordered" evidence="1">
    <location>
        <begin position="1"/>
        <end position="42"/>
    </location>
</feature>
<dbReference type="OrthoDB" id="9776021at2"/>
<dbReference type="Proteomes" id="UP000008366">
    <property type="component" value="Unassembled WGS sequence"/>
</dbReference>
<dbReference type="EMBL" id="BAHD01000053">
    <property type="protein sequence ID" value="GAB96957.1"/>
    <property type="molecule type" value="Genomic_DNA"/>
</dbReference>
<keyword evidence="3" id="KW-0255">Endonuclease</keyword>
<gene>
    <name evidence="3" type="ORF">KILIM_053_00080</name>
</gene>
<accession>K6WXY2</accession>
<dbReference type="NCBIfam" id="NF046055">
    <property type="entry name" value="restr_BPTD_3080"/>
    <property type="match status" value="1"/>
</dbReference>
<organism evidence="3 4">
    <name type="scientific">Kineosphaera limosa NBRC 100340</name>
    <dbReference type="NCBI Taxonomy" id="1184609"/>
    <lineage>
        <taxon>Bacteria</taxon>
        <taxon>Bacillati</taxon>
        <taxon>Actinomycetota</taxon>
        <taxon>Actinomycetes</taxon>
        <taxon>Micrococcales</taxon>
        <taxon>Dermatophilaceae</taxon>
        <taxon>Kineosphaera</taxon>
    </lineage>
</organism>
<dbReference type="InterPro" id="IPR006935">
    <property type="entry name" value="Helicase/UvrB_N"/>
</dbReference>
<reference evidence="3 4" key="1">
    <citation type="submission" date="2012-08" db="EMBL/GenBank/DDBJ databases">
        <title>Whole genome shotgun sequence of Kineosphaera limosa NBRC 100340.</title>
        <authorList>
            <person name="Yoshida I."/>
            <person name="Isaki S."/>
            <person name="Hosoyama A."/>
            <person name="Tsuchikane K."/>
            <person name="Katsumata H."/>
            <person name="Ando Y."/>
            <person name="Ohji S."/>
            <person name="Hamada M."/>
            <person name="Tamura T."/>
            <person name="Yamazoe A."/>
            <person name="Yamazaki S."/>
            <person name="Fujita N."/>
        </authorList>
    </citation>
    <scope>NUCLEOTIDE SEQUENCE [LARGE SCALE GENOMIC DNA]</scope>
    <source>
        <strain evidence="3 4">NBRC 100340</strain>
    </source>
</reference>
<dbReference type="GO" id="GO:0005829">
    <property type="term" value="C:cytosol"/>
    <property type="evidence" value="ECO:0007669"/>
    <property type="project" value="TreeGrafter"/>
</dbReference>
<dbReference type="RefSeq" id="WP_006593489.1">
    <property type="nucleotide sequence ID" value="NZ_BAHD01000053.1"/>
</dbReference>
<evidence type="ECO:0000313" key="4">
    <source>
        <dbReference type="Proteomes" id="UP000008366"/>
    </source>
</evidence>
<keyword evidence="3" id="KW-0378">Hydrolase</keyword>
<comment type="caution">
    <text evidence="3">The sequence shown here is derived from an EMBL/GenBank/DDBJ whole genome shotgun (WGS) entry which is preliminary data.</text>
</comment>
<dbReference type="PANTHER" id="PTHR47396:SF1">
    <property type="entry name" value="ATP-DEPENDENT HELICASE IRC3-RELATED"/>
    <property type="match status" value="1"/>
</dbReference>
<dbReference type="GO" id="GO:0003677">
    <property type="term" value="F:DNA binding"/>
    <property type="evidence" value="ECO:0007669"/>
    <property type="project" value="InterPro"/>
</dbReference>
<evidence type="ECO:0000259" key="2">
    <source>
        <dbReference type="Pfam" id="PF04851"/>
    </source>
</evidence>
<protein>
    <submittedName>
        <fullName evidence="3">Putative restriction endonuclease</fullName>
    </submittedName>
</protein>
<dbReference type="AlphaFoldDB" id="K6WXY2"/>
<evidence type="ECO:0000313" key="3">
    <source>
        <dbReference type="EMBL" id="GAB96957.1"/>
    </source>
</evidence>
<sequence>MTASGAPSRLSDPVLNGPYDPPQRHFEIGPTGPTGSILEGRRPSESFIPVAPVRKGRGRGGSSVVGQRAVDQNQLSLSLVDETVQKNTLINGLRHDLEIWRASDYKGGSATSTKLLRHWADPHRENRVLFAQREAAETAIFLAEVSGRQGFRNYRPLLDEQNDQHNESLPRVALKMATGSGKTVVMAMLIAWQTLNKIASPRDKRYAKRFLVVAPGITIRDRLRVLQPGDPENYYDQRELVPPDLRALLGKADILITNYHAFLLRDRKEIKGVAKTTRQILLAGKNEDPFKESEADMVSRVLRGWGVGSNRQSEIVVLNDEAHHCYMDKPLTLDATAEGVEAGDKDDASRNEEARVWFKGLRAIAAKIGIKTIYDLSATPFYLSGSGYKDGFIFPWTVSDFSLMDAIESGIVKVPRIPVDDDAGTDEVTFRNLWPLIEKGLPKRTRKDARPGELPILPAELEAALHSLYRSYGASFEHWRRADEPKGNPPPVYIVVCPNTAVSKLVYDWIAGQEWEDEQGYRRVRPGELELFSNIVGGTSIDRPRTILVDSAQLESGEGMKNDFKTAAAEEIALFKREYRRRNPGSDADALTDDDLLREVMNTVGKKGQLGAEVRCVVSVAMLTEGWDANTVTHILGIRAFRSQLLCEQVIGRGLRRRDYTVNEDGKFEADYANVYGVPFAFIPTDKPAGDPKPPRPVTLVESVSDRERLRITFPIVDGYRLEIPDATPYLPDELEPFVIGKGSAVPTWTEVAPPVGAEERIEDDPSTVRPQQVAFRIAKRLVENHLALGDEIDRESGVVKSERRPWLFPTLTRLTTQWIEHAVRVDEGFTLGHLVKYALWEEAAAQAVYQAITEQQGNRRARMRPILRRYNPVGSTERISFPTRKVALPTDEERSEVSHVVLDGPAGNTWEQLMMEYCEGSPHVAAYVKNDHLGFSIPYVHEGRTHAYVPDFLVRLRSRPDDETDRTLIVEVSGGRKSAHSPGSVETKAHTARNSWCPAVNNHGGFGRWGYVEVKDPTSMKPVLEAAINALYADGPIIGDPDLLDFNEVKRHAAAQ</sequence>
<dbReference type="PANTHER" id="PTHR47396">
    <property type="entry name" value="TYPE I RESTRICTION ENZYME ECOKI R PROTEIN"/>
    <property type="match status" value="1"/>
</dbReference>
<dbReference type="GO" id="GO:0004519">
    <property type="term" value="F:endonuclease activity"/>
    <property type="evidence" value="ECO:0007669"/>
    <property type="project" value="UniProtKB-KW"/>
</dbReference>
<name>K6WXY2_9MICO</name>
<dbReference type="InterPro" id="IPR027417">
    <property type="entry name" value="P-loop_NTPase"/>
</dbReference>
<dbReference type="STRING" id="1184609.KILIM_053_00080"/>
<dbReference type="GO" id="GO:0016787">
    <property type="term" value="F:hydrolase activity"/>
    <property type="evidence" value="ECO:0007669"/>
    <property type="project" value="InterPro"/>
</dbReference>
<dbReference type="Gene3D" id="3.40.50.300">
    <property type="entry name" value="P-loop containing nucleotide triphosphate hydrolases"/>
    <property type="match status" value="2"/>
</dbReference>
<proteinExistence type="predicted"/>
<evidence type="ECO:0000256" key="1">
    <source>
        <dbReference type="SAM" id="MobiDB-lite"/>
    </source>
</evidence>
<dbReference type="GO" id="GO:0005524">
    <property type="term" value="F:ATP binding"/>
    <property type="evidence" value="ECO:0007669"/>
    <property type="project" value="InterPro"/>
</dbReference>
<dbReference type="InterPro" id="IPR050742">
    <property type="entry name" value="Helicase_Restrict-Modif_Enz"/>
</dbReference>
<keyword evidence="3" id="KW-0540">Nuclease</keyword>
<dbReference type="eggNOG" id="COG3587">
    <property type="taxonomic scope" value="Bacteria"/>
</dbReference>
<keyword evidence="4" id="KW-1185">Reference proteome</keyword>
<feature type="domain" description="Helicase/UvrB N-terminal" evidence="2">
    <location>
        <begin position="167"/>
        <end position="380"/>
    </location>
</feature>
<dbReference type="SUPFAM" id="SSF52540">
    <property type="entry name" value="P-loop containing nucleoside triphosphate hydrolases"/>
    <property type="match status" value="2"/>
</dbReference>
<dbReference type="Pfam" id="PF04851">
    <property type="entry name" value="ResIII"/>
    <property type="match status" value="1"/>
</dbReference>